<evidence type="ECO:0000256" key="1">
    <source>
        <dbReference type="ARBA" id="ARBA00022793"/>
    </source>
</evidence>
<dbReference type="InterPro" id="IPR036551">
    <property type="entry name" value="Flavin_trans-like"/>
</dbReference>
<accession>A0A2W1MWE0</accession>
<feature type="binding site" evidence="3">
    <location>
        <position position="344"/>
    </location>
    <ligand>
        <name>CTP</name>
        <dbReference type="ChEBI" id="CHEBI:37563"/>
    </ligand>
</feature>
<comment type="catalytic activity">
    <reaction evidence="3 4">
        <text>N-[(R)-4-phosphopantothenoyl]-L-cysteine + H(+) = (R)-4'-phosphopantetheine + CO2</text>
        <dbReference type="Rhea" id="RHEA:16793"/>
        <dbReference type="ChEBI" id="CHEBI:15378"/>
        <dbReference type="ChEBI" id="CHEBI:16526"/>
        <dbReference type="ChEBI" id="CHEBI:59458"/>
        <dbReference type="ChEBI" id="CHEBI:61723"/>
        <dbReference type="EC" id="4.1.1.36"/>
    </reaction>
</comment>
<evidence type="ECO:0000313" key="8">
    <source>
        <dbReference type="Proteomes" id="UP000249248"/>
    </source>
</evidence>
<feature type="binding site" evidence="3">
    <location>
        <begin position="307"/>
        <end position="310"/>
    </location>
    <ligand>
        <name>CTP</name>
        <dbReference type="ChEBI" id="CHEBI:37563"/>
    </ligand>
</feature>
<dbReference type="GO" id="GO:0071513">
    <property type="term" value="C:phosphopantothenoylcysteine decarboxylase complex"/>
    <property type="evidence" value="ECO:0007669"/>
    <property type="project" value="TreeGrafter"/>
</dbReference>
<comment type="similarity">
    <text evidence="3 4">In the N-terminal section; belongs to the HFCD (homo-oligomeric flavin containing Cys decarboxylase) superfamily.</text>
</comment>
<evidence type="ECO:0000256" key="3">
    <source>
        <dbReference type="HAMAP-Rule" id="MF_02225"/>
    </source>
</evidence>
<feature type="region of interest" description="Phosphopantothenoylcysteine decarboxylase" evidence="3">
    <location>
        <begin position="1"/>
        <end position="191"/>
    </location>
</feature>
<dbReference type="NCBIfam" id="TIGR00521">
    <property type="entry name" value="coaBC_dfp"/>
    <property type="match status" value="1"/>
</dbReference>
<evidence type="ECO:0000256" key="2">
    <source>
        <dbReference type="ARBA" id="ARBA00023239"/>
    </source>
</evidence>
<dbReference type="GO" id="GO:0004632">
    <property type="term" value="F:phosphopantothenate--cysteine ligase activity"/>
    <property type="evidence" value="ECO:0007669"/>
    <property type="project" value="UniProtKB-UniRule"/>
</dbReference>
<dbReference type="InterPro" id="IPR005252">
    <property type="entry name" value="CoaBC"/>
</dbReference>
<name>A0A2W1MWE0_9FLAO</name>
<dbReference type="HAMAP" id="MF_02225">
    <property type="entry name" value="CoaBC"/>
    <property type="match status" value="1"/>
</dbReference>
<gene>
    <name evidence="3 7" type="primary">coaBC</name>
    <name evidence="7" type="ORF">DNU06_14535</name>
</gene>
<comment type="catalytic activity">
    <reaction evidence="3 4">
        <text>(R)-4'-phosphopantothenate + L-cysteine + CTP = N-[(R)-4-phosphopantothenoyl]-L-cysteine + CMP + diphosphate + H(+)</text>
        <dbReference type="Rhea" id="RHEA:19397"/>
        <dbReference type="ChEBI" id="CHEBI:10986"/>
        <dbReference type="ChEBI" id="CHEBI:15378"/>
        <dbReference type="ChEBI" id="CHEBI:33019"/>
        <dbReference type="ChEBI" id="CHEBI:35235"/>
        <dbReference type="ChEBI" id="CHEBI:37563"/>
        <dbReference type="ChEBI" id="CHEBI:59458"/>
        <dbReference type="ChEBI" id="CHEBI:60377"/>
        <dbReference type="EC" id="6.3.2.5"/>
    </reaction>
</comment>
<dbReference type="Gene3D" id="3.40.50.1950">
    <property type="entry name" value="Flavin prenyltransferase-like"/>
    <property type="match status" value="1"/>
</dbReference>
<dbReference type="PANTHER" id="PTHR14359">
    <property type="entry name" value="HOMO-OLIGOMERIC FLAVIN CONTAINING CYS DECARBOXYLASE FAMILY"/>
    <property type="match status" value="1"/>
</dbReference>
<dbReference type="GO" id="GO:0046872">
    <property type="term" value="F:metal ion binding"/>
    <property type="evidence" value="ECO:0007669"/>
    <property type="project" value="UniProtKB-KW"/>
</dbReference>
<comment type="pathway">
    <text evidence="3 4">Cofactor biosynthesis; coenzyme A biosynthesis; CoA from (R)-pantothenate: step 2/5.</text>
</comment>
<keyword evidence="3" id="KW-0460">Magnesium</keyword>
<proteinExistence type="inferred from homology"/>
<keyword evidence="8" id="KW-1185">Reference proteome</keyword>
<keyword evidence="3 4" id="KW-0436">Ligase</keyword>
<feature type="binding site" evidence="3">
    <location>
        <position position="340"/>
    </location>
    <ligand>
        <name>CTP</name>
        <dbReference type="ChEBI" id="CHEBI:37563"/>
    </ligand>
</feature>
<comment type="caution">
    <text evidence="3">Lacks conserved residue(s) required for the propagation of feature annotation.</text>
</comment>
<dbReference type="GO" id="GO:0015937">
    <property type="term" value="P:coenzyme A biosynthetic process"/>
    <property type="evidence" value="ECO:0007669"/>
    <property type="project" value="UniProtKB-UniRule"/>
</dbReference>
<evidence type="ECO:0000259" key="5">
    <source>
        <dbReference type="Pfam" id="PF02441"/>
    </source>
</evidence>
<keyword evidence="3 4" id="KW-0288">FMN</keyword>
<dbReference type="SUPFAM" id="SSF52507">
    <property type="entry name" value="Homo-oligomeric flavin-containing Cys decarboxylases, HFCD"/>
    <property type="match status" value="1"/>
</dbReference>
<comment type="cofactor">
    <cofactor evidence="3">
        <name>Mg(2+)</name>
        <dbReference type="ChEBI" id="CHEBI:18420"/>
    </cofactor>
</comment>
<dbReference type="GO" id="GO:0010181">
    <property type="term" value="F:FMN binding"/>
    <property type="evidence" value="ECO:0007669"/>
    <property type="project" value="UniProtKB-UniRule"/>
</dbReference>
<dbReference type="SUPFAM" id="SSF102645">
    <property type="entry name" value="CoaB-like"/>
    <property type="match status" value="1"/>
</dbReference>
<dbReference type="GO" id="GO:0004633">
    <property type="term" value="F:phosphopantothenoylcysteine decarboxylase activity"/>
    <property type="evidence" value="ECO:0007669"/>
    <property type="project" value="UniProtKB-UniRule"/>
</dbReference>
<keyword evidence="3" id="KW-0479">Metal-binding</keyword>
<dbReference type="InterPro" id="IPR035929">
    <property type="entry name" value="CoaB-like_sf"/>
</dbReference>
<comment type="similarity">
    <text evidence="3 4">In the C-terminal section; belongs to the PPC synthetase family.</text>
</comment>
<dbReference type="Gene3D" id="3.40.50.10300">
    <property type="entry name" value="CoaB-like"/>
    <property type="match status" value="1"/>
</dbReference>
<feature type="binding site" evidence="3">
    <location>
        <position position="291"/>
    </location>
    <ligand>
        <name>CTP</name>
        <dbReference type="ChEBI" id="CHEBI:37563"/>
    </ligand>
</feature>
<dbReference type="AlphaFoldDB" id="A0A2W1MWE0"/>
<feature type="binding site" evidence="3">
    <location>
        <position position="326"/>
    </location>
    <ligand>
        <name>CTP</name>
        <dbReference type="ChEBI" id="CHEBI:37563"/>
    </ligand>
</feature>
<comment type="pathway">
    <text evidence="3 4">Cofactor biosynthesis; coenzyme A biosynthesis; CoA from (R)-pantothenate: step 3/5.</text>
</comment>
<comment type="function">
    <text evidence="4">Catalyzes two steps in the biosynthesis of coenzyme A. In the first step cysteine is conjugated to 4'-phosphopantothenate to form 4-phosphopantothenoylcysteine, in the latter compound is decarboxylated to form 4'-phosphopantotheine.</text>
</comment>
<evidence type="ECO:0000256" key="4">
    <source>
        <dbReference type="RuleBase" id="RU364078"/>
    </source>
</evidence>
<evidence type="ECO:0000259" key="6">
    <source>
        <dbReference type="Pfam" id="PF04127"/>
    </source>
</evidence>
<sequence>MQLLLGKKILVGVTGSIAAYKTAILVRELIKLEAEVKVIMTPASTGFITPLTLATLSKNPVSFEFVKNENGEWENHVELGLWADLFIIAPLTANTLSKLASGQADNLLLATYLSARCPVWVAPAMDLDMFKHGSTTENLNKLSAYGNKIIAPTAGALASGLEGKGRMEEPEQIAAEIVAHFSIQSNLKGKKILITGGPTYESIDPVRFIGNHSSGKTGVILADECANRGAAVTLVLGPSIHSPLNPAVNVIRVTTAADMFKVVQANWSDSSIGIFSAAVADYRPANMAIEKIKKKSDEMSIDLVKNPDILAWAGTQKTSKQYLVGFALETNNEIENARGKLDRKNLDLLVLNSLRDKNAGFGYDTNKVTFIKPNNILINFELKQKSLMAKDILNEIETDFTA</sequence>
<dbReference type="InterPro" id="IPR003382">
    <property type="entry name" value="Flavoprotein"/>
</dbReference>
<dbReference type="Pfam" id="PF04127">
    <property type="entry name" value="DFP"/>
    <property type="match status" value="1"/>
</dbReference>
<dbReference type="EMBL" id="QKSB01000011">
    <property type="protein sequence ID" value="PZE16177.1"/>
    <property type="molecule type" value="Genomic_DNA"/>
</dbReference>
<reference evidence="7 8" key="1">
    <citation type="submission" date="2018-06" db="EMBL/GenBank/DDBJ databases">
        <title>The draft genome sequence of Crocinitomix sp. SM1701.</title>
        <authorList>
            <person name="Zhang X."/>
        </authorList>
    </citation>
    <scope>NUCLEOTIDE SEQUENCE [LARGE SCALE GENOMIC DNA]</scope>
    <source>
        <strain evidence="7 8">SM1701</strain>
    </source>
</reference>
<dbReference type="GO" id="GO:0015941">
    <property type="term" value="P:pantothenate catabolic process"/>
    <property type="evidence" value="ECO:0007669"/>
    <property type="project" value="InterPro"/>
</dbReference>
<dbReference type="InterPro" id="IPR007085">
    <property type="entry name" value="DNA/pantothenate-metab_flavo_C"/>
</dbReference>
<dbReference type="EC" id="4.1.1.36" evidence="3"/>
<dbReference type="EC" id="6.3.2.5" evidence="3"/>
<keyword evidence="3" id="KW-0511">Multifunctional enzyme</keyword>
<evidence type="ECO:0000313" key="7">
    <source>
        <dbReference type="EMBL" id="PZE16177.1"/>
    </source>
</evidence>
<dbReference type="PANTHER" id="PTHR14359:SF6">
    <property type="entry name" value="PHOSPHOPANTOTHENOYLCYSTEINE DECARBOXYLASE"/>
    <property type="match status" value="1"/>
</dbReference>
<dbReference type="Pfam" id="PF02441">
    <property type="entry name" value="Flavoprotein"/>
    <property type="match status" value="1"/>
</dbReference>
<comment type="cofactor">
    <cofactor evidence="3">
        <name>FMN</name>
        <dbReference type="ChEBI" id="CHEBI:58210"/>
    </cofactor>
    <text evidence="3">Binds 1 FMN per subunit.</text>
</comment>
<dbReference type="UniPathway" id="UPA00241">
    <property type="reaction ID" value="UER00353"/>
</dbReference>
<feature type="region of interest" description="Phosphopantothenate--cysteine ligase" evidence="3">
    <location>
        <begin position="192"/>
        <end position="402"/>
    </location>
</feature>
<comment type="function">
    <text evidence="3">Catalyzes two sequential steps in the biosynthesis of coenzyme A. In the first step cysteine is conjugated to 4'-phosphopantothenate to form 4-phosphopantothenoylcysteine. In the second step the latter compound is decarboxylated to form 4'-phosphopantotheine.</text>
</comment>
<feature type="domain" description="Flavoprotein" evidence="5">
    <location>
        <begin position="7"/>
        <end position="180"/>
    </location>
</feature>
<keyword evidence="3 4" id="KW-0285">Flavoprotein</keyword>
<keyword evidence="1 3" id="KW-0210">Decarboxylase</keyword>
<keyword evidence="2 3" id="KW-0456">Lyase</keyword>
<feature type="domain" description="DNA/pantothenate metabolism flavoprotein C-terminal" evidence="6">
    <location>
        <begin position="187"/>
        <end position="397"/>
    </location>
</feature>
<organism evidence="7 8">
    <name type="scientific">Putridiphycobacter roseus</name>
    <dbReference type="NCBI Taxonomy" id="2219161"/>
    <lineage>
        <taxon>Bacteria</taxon>
        <taxon>Pseudomonadati</taxon>
        <taxon>Bacteroidota</taxon>
        <taxon>Flavobacteriia</taxon>
        <taxon>Flavobacteriales</taxon>
        <taxon>Crocinitomicaceae</taxon>
        <taxon>Putridiphycobacter</taxon>
    </lineage>
</organism>
<dbReference type="OrthoDB" id="9802554at2"/>
<comment type="caution">
    <text evidence="7">The sequence shown here is derived from an EMBL/GenBank/DDBJ whole genome shotgun (WGS) entry which is preliminary data.</text>
</comment>
<dbReference type="Proteomes" id="UP000249248">
    <property type="component" value="Unassembled WGS sequence"/>
</dbReference>
<feature type="binding site" evidence="3">
    <location>
        <position position="281"/>
    </location>
    <ligand>
        <name>CTP</name>
        <dbReference type="ChEBI" id="CHEBI:37563"/>
    </ligand>
</feature>
<protein>
    <recommendedName>
        <fullName evidence="3">Coenzyme A biosynthesis bifunctional protein CoaBC</fullName>
    </recommendedName>
    <alternativeName>
        <fullName evidence="3">DNA/pantothenate metabolism flavoprotein</fullName>
    </alternativeName>
    <alternativeName>
        <fullName evidence="3">Phosphopantothenoylcysteine synthetase/decarboxylase</fullName>
        <shortName evidence="3">PPCS-PPCDC</shortName>
    </alternativeName>
    <domain>
        <recommendedName>
            <fullName evidence="3">Phosphopantothenoylcysteine decarboxylase</fullName>
            <shortName evidence="3">PPC decarboxylase</shortName>
            <shortName evidence="3">PPC-DC</shortName>
            <ecNumber evidence="3">4.1.1.36</ecNumber>
        </recommendedName>
        <alternativeName>
            <fullName evidence="3">CoaC</fullName>
        </alternativeName>
    </domain>
    <domain>
        <recommendedName>
            <fullName evidence="3">Phosphopantothenate--cysteine ligase</fullName>
            <ecNumber evidence="3">6.3.2.5</ecNumber>
        </recommendedName>
        <alternativeName>
            <fullName evidence="3">CoaB</fullName>
        </alternativeName>
        <alternativeName>
            <fullName evidence="3">Phosphopantothenoylcysteine synthetase</fullName>
            <shortName evidence="3">PPC synthetase</shortName>
            <shortName evidence="3">PPC-S</shortName>
        </alternativeName>
    </domain>
</protein>